<dbReference type="InterPro" id="IPR010721">
    <property type="entry name" value="UstE-like"/>
</dbReference>
<dbReference type="InterPro" id="IPR033580">
    <property type="entry name" value="Nurim-like"/>
</dbReference>
<evidence type="ECO:0000256" key="1">
    <source>
        <dbReference type="ARBA" id="ARBA00002096"/>
    </source>
</evidence>
<proteinExistence type="inferred from homology"/>
<keyword evidence="6" id="KW-0808">Transferase</keyword>
<evidence type="ECO:0000256" key="6">
    <source>
        <dbReference type="ARBA" id="ARBA00022679"/>
    </source>
</evidence>
<dbReference type="GO" id="GO:0032259">
    <property type="term" value="P:methylation"/>
    <property type="evidence" value="ECO:0007669"/>
    <property type="project" value="UniProtKB-KW"/>
</dbReference>
<dbReference type="AlphaFoldDB" id="A0A380SZ26"/>
<dbReference type="Pfam" id="PF06966">
    <property type="entry name" value="DUF1295"/>
    <property type="match status" value="1"/>
</dbReference>
<dbReference type="PANTHER" id="PTHR31040">
    <property type="entry name" value="NURIM"/>
    <property type="match status" value="1"/>
</dbReference>
<sequence length="249" mass="28603">MDEKPLLHKCLGLLYSLFCYVYSMLVLVYFVGFIGPPQVPKDIDSGPATAWYFAALIDVALISLFALQHSGMARKSFKSFWLQWVAAPIERATYVLFSSLALSLMFLLWQPISLTLWDIETPAARGLINGLYWLGWIIALLATFLLSHFELFGLKQALDVFRPHRGESRTFKTPWLYKLVRHPLYLGFVMTFWATPHMTVGHLLFAGVGTLYILIGTLLEEKDLVQLFGEQYRQYQRKVGMLLPFLGRR</sequence>
<evidence type="ECO:0000256" key="5">
    <source>
        <dbReference type="ARBA" id="ARBA00022603"/>
    </source>
</evidence>
<evidence type="ECO:0000256" key="12">
    <source>
        <dbReference type="SAM" id="Phobius"/>
    </source>
</evidence>
<evidence type="ECO:0000256" key="9">
    <source>
        <dbReference type="ARBA" id="ARBA00022989"/>
    </source>
</evidence>
<feature type="transmembrane region" description="Helical" evidence="12">
    <location>
        <begin position="12"/>
        <end position="31"/>
    </location>
</feature>
<name>A0A380SZ26_9PSED</name>
<dbReference type="GO" id="GO:0016020">
    <property type="term" value="C:membrane"/>
    <property type="evidence" value="ECO:0007669"/>
    <property type="project" value="UniProtKB-SubCell"/>
</dbReference>
<dbReference type="NCBIfam" id="NF045656">
    <property type="entry name" value="MeththiolMtaseMddA"/>
    <property type="match status" value="1"/>
</dbReference>
<dbReference type="Proteomes" id="UP000255177">
    <property type="component" value="Unassembled WGS sequence"/>
</dbReference>
<dbReference type="EMBL" id="UIDD01000007">
    <property type="protein sequence ID" value="SUQ63292.1"/>
    <property type="molecule type" value="Genomic_DNA"/>
</dbReference>
<gene>
    <name evidence="13" type="primary">nrm</name>
    <name evidence="13" type="ORF">CCOS864_02742</name>
</gene>
<keyword evidence="14" id="KW-1185">Reference proteome</keyword>
<feature type="transmembrane region" description="Helical" evidence="12">
    <location>
        <begin position="92"/>
        <end position="112"/>
    </location>
</feature>
<dbReference type="InterPro" id="IPR054700">
    <property type="entry name" value="MddA"/>
</dbReference>
<comment type="similarity">
    <text evidence="3">Belongs to the nurim family.</text>
</comment>
<evidence type="ECO:0000313" key="14">
    <source>
        <dbReference type="Proteomes" id="UP000255177"/>
    </source>
</evidence>
<keyword evidence="9 12" id="KW-1133">Transmembrane helix</keyword>
<keyword evidence="7" id="KW-0949">S-adenosyl-L-methionine</keyword>
<evidence type="ECO:0000256" key="8">
    <source>
        <dbReference type="ARBA" id="ARBA00022692"/>
    </source>
</evidence>
<evidence type="ECO:0000256" key="7">
    <source>
        <dbReference type="ARBA" id="ARBA00022691"/>
    </source>
</evidence>
<keyword evidence="8 12" id="KW-0812">Transmembrane</keyword>
<keyword evidence="5" id="KW-0489">Methyltransferase</keyword>
<keyword evidence="10 12" id="KW-0472">Membrane</keyword>
<evidence type="ECO:0000256" key="11">
    <source>
        <dbReference type="ARBA" id="ARBA00048134"/>
    </source>
</evidence>
<evidence type="ECO:0000256" key="4">
    <source>
        <dbReference type="ARBA" id="ARBA00012149"/>
    </source>
</evidence>
<feature type="transmembrane region" description="Helical" evidence="12">
    <location>
        <begin position="132"/>
        <end position="154"/>
    </location>
</feature>
<feature type="transmembrane region" description="Helical" evidence="12">
    <location>
        <begin position="200"/>
        <end position="219"/>
    </location>
</feature>
<reference evidence="14" key="1">
    <citation type="submission" date="2018-07" db="EMBL/GenBank/DDBJ databases">
        <authorList>
            <person name="Blom J."/>
        </authorList>
    </citation>
    <scope>NUCLEOTIDE SEQUENCE [LARGE SCALE GENOMIC DNA]</scope>
    <source>
        <strain evidence="14">CCOS 864</strain>
    </source>
</reference>
<evidence type="ECO:0000256" key="2">
    <source>
        <dbReference type="ARBA" id="ARBA00004141"/>
    </source>
</evidence>
<accession>A0A380SZ26</accession>
<dbReference type="GO" id="GO:0008168">
    <property type="term" value="F:methyltransferase activity"/>
    <property type="evidence" value="ECO:0007669"/>
    <property type="project" value="UniProtKB-KW"/>
</dbReference>
<feature type="transmembrane region" description="Helical" evidence="12">
    <location>
        <begin position="51"/>
        <end position="71"/>
    </location>
</feature>
<comment type="function">
    <text evidence="1">Catalyzes the methylation of methanethiol (MeSH) to yield dimethylsulphide (DMS).</text>
</comment>
<organism evidence="13 14">
    <name type="scientific">Pseudomonas wadenswilerensis</name>
    <dbReference type="NCBI Taxonomy" id="1785161"/>
    <lineage>
        <taxon>Bacteria</taxon>
        <taxon>Pseudomonadati</taxon>
        <taxon>Pseudomonadota</taxon>
        <taxon>Gammaproteobacteria</taxon>
        <taxon>Pseudomonadales</taxon>
        <taxon>Pseudomonadaceae</taxon>
        <taxon>Pseudomonas</taxon>
    </lineage>
</organism>
<protein>
    <recommendedName>
        <fullName evidence="4">methanethiol S-methyltransferase</fullName>
        <ecNumber evidence="4">2.1.1.334</ecNumber>
    </recommendedName>
</protein>
<dbReference type="Gene3D" id="1.20.120.1630">
    <property type="match status" value="1"/>
</dbReference>
<evidence type="ECO:0000313" key="13">
    <source>
        <dbReference type="EMBL" id="SUQ63292.1"/>
    </source>
</evidence>
<dbReference type="RefSeq" id="WP_115086844.1">
    <property type="nucleotide sequence ID" value="NZ_CBCSFG010000008.1"/>
</dbReference>
<evidence type="ECO:0000256" key="10">
    <source>
        <dbReference type="ARBA" id="ARBA00023136"/>
    </source>
</evidence>
<dbReference type="PANTHER" id="PTHR31040:SF1">
    <property type="entry name" value="NURIM"/>
    <property type="match status" value="1"/>
</dbReference>
<evidence type="ECO:0000256" key="3">
    <source>
        <dbReference type="ARBA" id="ARBA00010631"/>
    </source>
</evidence>
<dbReference type="EC" id="2.1.1.334" evidence="4"/>
<comment type="subcellular location">
    <subcellularLocation>
        <location evidence="2">Membrane</location>
        <topology evidence="2">Multi-pass membrane protein</topology>
    </subcellularLocation>
</comment>
<comment type="catalytic activity">
    <reaction evidence="11">
        <text>methanethiol + S-adenosyl-L-methionine = dimethyl sulfide + S-adenosyl-L-homocysteine + H(+)</text>
        <dbReference type="Rhea" id="RHEA:50428"/>
        <dbReference type="ChEBI" id="CHEBI:15378"/>
        <dbReference type="ChEBI" id="CHEBI:16007"/>
        <dbReference type="ChEBI" id="CHEBI:17437"/>
        <dbReference type="ChEBI" id="CHEBI:57856"/>
        <dbReference type="ChEBI" id="CHEBI:59789"/>
        <dbReference type="EC" id="2.1.1.334"/>
    </reaction>
</comment>